<keyword evidence="3" id="KW-0813">Transport</keyword>
<keyword evidence="5" id="KW-0812">Transmembrane</keyword>
<name>A0ABN3A3W5_9ACTN</name>
<dbReference type="Proteomes" id="UP001501771">
    <property type="component" value="Unassembled WGS sequence"/>
</dbReference>
<evidence type="ECO:0000259" key="7">
    <source>
        <dbReference type="Pfam" id="PF00496"/>
    </source>
</evidence>
<dbReference type="PANTHER" id="PTHR30290">
    <property type="entry name" value="PERIPLASMIC BINDING COMPONENT OF ABC TRANSPORTER"/>
    <property type="match status" value="1"/>
</dbReference>
<keyword evidence="5" id="KW-0472">Membrane</keyword>
<dbReference type="PANTHER" id="PTHR30290:SF10">
    <property type="entry name" value="PERIPLASMIC OLIGOPEPTIDE-BINDING PROTEIN-RELATED"/>
    <property type="match status" value="1"/>
</dbReference>
<dbReference type="InterPro" id="IPR039424">
    <property type="entry name" value="SBP_5"/>
</dbReference>
<feature type="domain" description="Solute-binding protein family 5" evidence="7">
    <location>
        <begin position="77"/>
        <end position="465"/>
    </location>
</feature>
<dbReference type="SUPFAM" id="SSF53850">
    <property type="entry name" value="Periplasmic binding protein-like II"/>
    <property type="match status" value="1"/>
</dbReference>
<evidence type="ECO:0000256" key="3">
    <source>
        <dbReference type="ARBA" id="ARBA00022448"/>
    </source>
</evidence>
<comment type="caution">
    <text evidence="8">The sequence shown here is derived from an EMBL/GenBank/DDBJ whole genome shotgun (WGS) entry which is preliminary data.</text>
</comment>
<dbReference type="Gene3D" id="3.40.190.10">
    <property type="entry name" value="Periplasmic binding protein-like II"/>
    <property type="match status" value="1"/>
</dbReference>
<proteinExistence type="inferred from homology"/>
<dbReference type="Gene3D" id="3.10.105.10">
    <property type="entry name" value="Dipeptide-binding Protein, Domain 3"/>
    <property type="match status" value="1"/>
</dbReference>
<gene>
    <name evidence="8" type="ORF">GCM10009844_37810</name>
</gene>
<evidence type="ECO:0000313" key="8">
    <source>
        <dbReference type="EMBL" id="GAA2153423.1"/>
    </source>
</evidence>
<evidence type="ECO:0000256" key="5">
    <source>
        <dbReference type="SAM" id="Phobius"/>
    </source>
</evidence>
<dbReference type="RefSeq" id="WP_344156075.1">
    <property type="nucleotide sequence ID" value="NZ_BAAAQR010000014.1"/>
</dbReference>
<accession>A0ABN3A3W5</accession>
<dbReference type="PROSITE" id="PS01040">
    <property type="entry name" value="SBP_BACTERIAL_5"/>
    <property type="match status" value="1"/>
</dbReference>
<dbReference type="InterPro" id="IPR023765">
    <property type="entry name" value="SBP_5_CS"/>
</dbReference>
<evidence type="ECO:0000256" key="6">
    <source>
        <dbReference type="SAM" id="SignalP"/>
    </source>
</evidence>
<evidence type="ECO:0000256" key="1">
    <source>
        <dbReference type="ARBA" id="ARBA00004193"/>
    </source>
</evidence>
<feature type="chain" id="PRO_5046455355" evidence="6">
    <location>
        <begin position="30"/>
        <end position="617"/>
    </location>
</feature>
<sequence>MSLLAAAGLTAAFLTPGLALGGAAAPATAADKTTFTLGILSEVDSFNPFLGVQSEAYEAWALNYDFLVGYSMKDISPEPELATKWSHSDDGLTWTLTIRDGVKWSDGEPLTANDVAFTLSRIIDDGGPWAVNYGTYLKGATSATATDDTHVVLKLSQPIASLPLLPIPIVPEHIWKNVNVDDLKSYAAEPENGQPVVGSGAFTLVEGTAGGSTYRFERNPNYWGPTPHIDEVVMQVYKSADPMVQALIKGEIDFAEDISPLQVKSLEGKPGITAHFGNGVYFDEIAFNTGAVDPETGQPKGDGNPALKDPKFRHALGYAMDNQLIADKVYQGAAEPGQTIIPPSYSEWRWEPPEDQAFTFDLDKAGQLLDEAGYKKGSDGLRTMPDGSPLGTLRLAARSDATSDTSINTMDYFKEWLDELGIKAEVVPYTSGRLTEVILDGNYDAFEWGWYVEADPDGVLSYFTCDARGALSDSWYCTKKYDRMYEQQHVEMDHDKRVAMVTKMQQMIFEASPYLVTVYITTGEAVRSDRFACFQPQPDPGGVWLIQYGGHNYTAMRPADEAGDCDGVTSAIGATAPSDSGGSSSTFWIITGGAVVVLAAAGGVVLVRRRATVGERE</sequence>
<feature type="transmembrane region" description="Helical" evidence="5">
    <location>
        <begin position="587"/>
        <end position="607"/>
    </location>
</feature>
<evidence type="ECO:0000256" key="2">
    <source>
        <dbReference type="ARBA" id="ARBA00005695"/>
    </source>
</evidence>
<feature type="signal peptide" evidence="6">
    <location>
        <begin position="1"/>
        <end position="29"/>
    </location>
</feature>
<dbReference type="InterPro" id="IPR000914">
    <property type="entry name" value="SBP_5_dom"/>
</dbReference>
<dbReference type="CDD" id="cd00995">
    <property type="entry name" value="PBP2_NikA_DppA_OppA_like"/>
    <property type="match status" value="1"/>
</dbReference>
<evidence type="ECO:0000256" key="4">
    <source>
        <dbReference type="ARBA" id="ARBA00022729"/>
    </source>
</evidence>
<keyword evidence="4 6" id="KW-0732">Signal</keyword>
<reference evidence="8 9" key="1">
    <citation type="journal article" date="2019" name="Int. J. Syst. Evol. Microbiol.">
        <title>The Global Catalogue of Microorganisms (GCM) 10K type strain sequencing project: providing services to taxonomists for standard genome sequencing and annotation.</title>
        <authorList>
            <consortium name="The Broad Institute Genomics Platform"/>
            <consortium name="The Broad Institute Genome Sequencing Center for Infectious Disease"/>
            <person name="Wu L."/>
            <person name="Ma J."/>
        </authorList>
    </citation>
    <scope>NUCLEOTIDE SEQUENCE [LARGE SCALE GENOMIC DNA]</scope>
    <source>
        <strain evidence="8 9">JCM 16022</strain>
    </source>
</reference>
<keyword evidence="9" id="KW-1185">Reference proteome</keyword>
<comment type="similarity">
    <text evidence="2">Belongs to the bacterial solute-binding protein 5 family.</text>
</comment>
<keyword evidence="5" id="KW-1133">Transmembrane helix</keyword>
<evidence type="ECO:0000313" key="9">
    <source>
        <dbReference type="Proteomes" id="UP001501771"/>
    </source>
</evidence>
<dbReference type="InterPro" id="IPR030678">
    <property type="entry name" value="Peptide/Ni-bd"/>
</dbReference>
<protein>
    <submittedName>
        <fullName evidence="8">ABC transporter substrate-binding protein</fullName>
    </submittedName>
</protein>
<comment type="subcellular location">
    <subcellularLocation>
        <location evidence="1">Cell membrane</location>
        <topology evidence="1">Lipid-anchor</topology>
    </subcellularLocation>
</comment>
<dbReference type="PIRSF" id="PIRSF002741">
    <property type="entry name" value="MppA"/>
    <property type="match status" value="1"/>
</dbReference>
<dbReference type="EMBL" id="BAAAQR010000014">
    <property type="protein sequence ID" value="GAA2153423.1"/>
    <property type="molecule type" value="Genomic_DNA"/>
</dbReference>
<organism evidence="8 9">
    <name type="scientific">Nocardioides koreensis</name>
    <dbReference type="NCBI Taxonomy" id="433651"/>
    <lineage>
        <taxon>Bacteria</taxon>
        <taxon>Bacillati</taxon>
        <taxon>Actinomycetota</taxon>
        <taxon>Actinomycetes</taxon>
        <taxon>Propionibacteriales</taxon>
        <taxon>Nocardioidaceae</taxon>
        <taxon>Nocardioides</taxon>
    </lineage>
</organism>
<dbReference type="Pfam" id="PF00496">
    <property type="entry name" value="SBP_bac_5"/>
    <property type="match status" value="1"/>
</dbReference>